<gene>
    <name evidence="2" type="ORF">CB5_LOCUS18772</name>
</gene>
<evidence type="ECO:0000256" key="1">
    <source>
        <dbReference type="SAM" id="SignalP"/>
    </source>
</evidence>
<sequence>MAKLCFLLLTVVSMSTVQLSYTRLLREVYEQLQLEIPCSEFVAEIIRRWGAQSLMSLGAEQDTTHITIKRLTNEYDLHIKNVNYDNSIFYKSLHDHLTMEYAVLFAQCTNLAQESDFLKECYISTIAQKNKFVIERVKIHHAIEECYAIVNHLDVVPSAIAANESDARSNPLA</sequence>
<dbReference type="AlphaFoldDB" id="A0A6V7PXQ7"/>
<keyword evidence="1" id="KW-0732">Signal</keyword>
<feature type="signal peptide" evidence="1">
    <location>
        <begin position="1"/>
        <end position="22"/>
    </location>
</feature>
<protein>
    <recommendedName>
        <fullName evidence="3">Venom protein</fullName>
    </recommendedName>
</protein>
<accession>A0A6V7PXQ7</accession>
<dbReference type="EMBL" id="LR862153">
    <property type="protein sequence ID" value="CAD1835561.1"/>
    <property type="molecule type" value="Genomic_DNA"/>
</dbReference>
<feature type="chain" id="PRO_5028316326" description="Venom protein" evidence="1">
    <location>
        <begin position="23"/>
        <end position="173"/>
    </location>
</feature>
<name>A0A6V7PXQ7_ANACO</name>
<proteinExistence type="predicted"/>
<evidence type="ECO:0008006" key="3">
    <source>
        <dbReference type="Google" id="ProtNLM"/>
    </source>
</evidence>
<reference evidence="2" key="1">
    <citation type="submission" date="2020-07" db="EMBL/GenBank/DDBJ databases">
        <authorList>
            <person name="Lin J."/>
        </authorList>
    </citation>
    <scope>NUCLEOTIDE SEQUENCE</scope>
</reference>
<organism evidence="2">
    <name type="scientific">Ananas comosus var. bracteatus</name>
    <name type="common">red pineapple</name>
    <dbReference type="NCBI Taxonomy" id="296719"/>
    <lineage>
        <taxon>Eukaryota</taxon>
        <taxon>Viridiplantae</taxon>
        <taxon>Streptophyta</taxon>
        <taxon>Embryophyta</taxon>
        <taxon>Tracheophyta</taxon>
        <taxon>Spermatophyta</taxon>
        <taxon>Magnoliopsida</taxon>
        <taxon>Liliopsida</taxon>
        <taxon>Poales</taxon>
        <taxon>Bromeliaceae</taxon>
        <taxon>Bromelioideae</taxon>
        <taxon>Ananas</taxon>
    </lineage>
</organism>
<evidence type="ECO:0000313" key="2">
    <source>
        <dbReference type="EMBL" id="CAD1835561.1"/>
    </source>
</evidence>